<accession>A0A7V8VCD7</accession>
<dbReference type="CDD" id="cd06433">
    <property type="entry name" value="GT_2_WfgS_like"/>
    <property type="match status" value="1"/>
</dbReference>
<feature type="domain" description="Glycosyltransferase 2-like" evidence="1">
    <location>
        <begin position="89"/>
        <end position="212"/>
    </location>
</feature>
<name>A0A7V8VCD7_9BACT</name>
<dbReference type="EMBL" id="JACEFB010000002">
    <property type="protein sequence ID" value="MBA2225463.1"/>
    <property type="molecule type" value="Genomic_DNA"/>
</dbReference>
<dbReference type="PANTHER" id="PTHR43685">
    <property type="entry name" value="GLYCOSYLTRANSFERASE"/>
    <property type="match status" value="1"/>
</dbReference>
<keyword evidence="3" id="KW-1185">Reference proteome</keyword>
<evidence type="ECO:0000313" key="3">
    <source>
        <dbReference type="Proteomes" id="UP000542342"/>
    </source>
</evidence>
<comment type="caution">
    <text evidence="2">The sequence shown here is derived from an EMBL/GenBank/DDBJ whole genome shotgun (WGS) entry which is preliminary data.</text>
</comment>
<proteinExistence type="predicted"/>
<dbReference type="InterPro" id="IPR050834">
    <property type="entry name" value="Glycosyltransf_2"/>
</dbReference>
<dbReference type="Gene3D" id="3.90.550.10">
    <property type="entry name" value="Spore Coat Polysaccharide Biosynthesis Protein SpsA, Chain A"/>
    <property type="match status" value="1"/>
</dbReference>
<evidence type="ECO:0000259" key="1">
    <source>
        <dbReference type="Pfam" id="PF00535"/>
    </source>
</evidence>
<dbReference type="PANTHER" id="PTHR43685:SF2">
    <property type="entry name" value="GLYCOSYLTRANSFERASE 2-LIKE DOMAIN-CONTAINING PROTEIN"/>
    <property type="match status" value="1"/>
</dbReference>
<dbReference type="RefSeq" id="WP_194536886.1">
    <property type="nucleotide sequence ID" value="NZ_JACEFB010000002.1"/>
</dbReference>
<dbReference type="Pfam" id="PF00535">
    <property type="entry name" value="Glycos_transf_2"/>
    <property type="match status" value="1"/>
</dbReference>
<dbReference type="GO" id="GO:0016740">
    <property type="term" value="F:transferase activity"/>
    <property type="evidence" value="ECO:0007669"/>
    <property type="project" value="UniProtKB-KW"/>
</dbReference>
<dbReference type="SUPFAM" id="SSF53448">
    <property type="entry name" value="Nucleotide-diphospho-sugar transferases"/>
    <property type="match status" value="1"/>
</dbReference>
<protein>
    <submittedName>
        <fullName evidence="2">Glycosyltransferase</fullName>
    </submittedName>
</protein>
<dbReference type="InterPro" id="IPR029044">
    <property type="entry name" value="Nucleotide-diphossugar_trans"/>
</dbReference>
<dbReference type="AlphaFoldDB" id="A0A7V8VCD7"/>
<sequence>MVEDKSISGSSGLPAIEGLQREIRALRLQLAELEKFVHSLTWRGRLRRWLALLVGARLNRLVHYAPRPLRLPRRYYQPLPLPETPPTISLVTPSFNQGRFLEATLRSVLDQKYPCLEYVVQDGGSTDETVQILERYRSQLYHVESRKDNGQAHAINLGFQKATRGEIMAWLNSDDLLLPGTLHYVAAYFARHPEVDVVYGHRIIIDTQGQEVGRWVLPPHDDTMLQWADYVPQETLFWRRHLWERVGGIDESFHFAMDWDLLLRFREAGARFVRLPRFLGAFRVHADQKTTAELVDKGTPEMQRLRRRIHGREVTLEDIRRHMRRYMIAHVLYNRLYQVGLYRI</sequence>
<keyword evidence="2" id="KW-0808">Transferase</keyword>
<evidence type="ECO:0000313" key="2">
    <source>
        <dbReference type="EMBL" id="MBA2225463.1"/>
    </source>
</evidence>
<organism evidence="2 3">
    <name type="scientific">Thermogemmata fonticola</name>
    <dbReference type="NCBI Taxonomy" id="2755323"/>
    <lineage>
        <taxon>Bacteria</taxon>
        <taxon>Pseudomonadati</taxon>
        <taxon>Planctomycetota</taxon>
        <taxon>Planctomycetia</taxon>
        <taxon>Gemmatales</taxon>
        <taxon>Gemmataceae</taxon>
        <taxon>Thermogemmata</taxon>
    </lineage>
</organism>
<gene>
    <name evidence="2" type="ORF">H0921_04720</name>
</gene>
<dbReference type="Proteomes" id="UP000542342">
    <property type="component" value="Unassembled WGS sequence"/>
</dbReference>
<dbReference type="InterPro" id="IPR001173">
    <property type="entry name" value="Glyco_trans_2-like"/>
</dbReference>
<reference evidence="2 3" key="1">
    <citation type="submission" date="2020-07" db="EMBL/GenBank/DDBJ databases">
        <title>Thermogemmata thermophila gen. nov., sp. nov., a novel moderate thermophilic planctomycete from a Kamchatka hot spring.</title>
        <authorList>
            <person name="Elcheninov A.G."/>
            <person name="Podosokorskaya O.A."/>
            <person name="Kovaleva O.L."/>
            <person name="Novikov A."/>
            <person name="Bonch-Osmolovskaya E.A."/>
            <person name="Toshchakov S.V."/>
            <person name="Kublanov I.V."/>
        </authorList>
    </citation>
    <scope>NUCLEOTIDE SEQUENCE [LARGE SCALE GENOMIC DNA]</scope>
    <source>
        <strain evidence="2 3">2918</strain>
    </source>
</reference>